<organism evidence="1 2">
    <name type="scientific">Hanseniaspora valbyensis NRRL Y-1626</name>
    <dbReference type="NCBI Taxonomy" id="766949"/>
    <lineage>
        <taxon>Eukaryota</taxon>
        <taxon>Fungi</taxon>
        <taxon>Dikarya</taxon>
        <taxon>Ascomycota</taxon>
        <taxon>Saccharomycotina</taxon>
        <taxon>Saccharomycetes</taxon>
        <taxon>Saccharomycodales</taxon>
        <taxon>Saccharomycodaceae</taxon>
        <taxon>Hanseniaspora</taxon>
    </lineage>
</organism>
<feature type="non-terminal residue" evidence="1">
    <location>
        <position position="1"/>
    </location>
</feature>
<comment type="caution">
    <text evidence="1">The sequence shown here is derived from an EMBL/GenBank/DDBJ whole genome shotgun (WGS) entry which is preliminary data.</text>
</comment>
<sequence length="127" mass="14502">VNNFAIVVVDELPAAAPVEIGGVVCANIESFNPELSDFDSDSDSEDNVRYESLSDKGINVLNDDISYNFTMEFFETIEEFIKEMNQFERGPFQGTLYFNHTNLQNESDYTNEKILGFENIEYFPNLT</sequence>
<dbReference type="AlphaFoldDB" id="A0A1B7TIA5"/>
<dbReference type="Proteomes" id="UP000092321">
    <property type="component" value="Unassembled WGS sequence"/>
</dbReference>
<name>A0A1B7TIA5_9ASCO</name>
<reference evidence="2" key="1">
    <citation type="journal article" date="2016" name="Proc. Natl. Acad. Sci. U.S.A.">
        <title>Comparative genomics of biotechnologically important yeasts.</title>
        <authorList>
            <person name="Riley R."/>
            <person name="Haridas S."/>
            <person name="Wolfe K.H."/>
            <person name="Lopes M.R."/>
            <person name="Hittinger C.T."/>
            <person name="Goeker M."/>
            <person name="Salamov A.A."/>
            <person name="Wisecaver J.H."/>
            <person name="Long T.M."/>
            <person name="Calvey C.H."/>
            <person name="Aerts A.L."/>
            <person name="Barry K.W."/>
            <person name="Choi C."/>
            <person name="Clum A."/>
            <person name="Coughlan A.Y."/>
            <person name="Deshpande S."/>
            <person name="Douglass A.P."/>
            <person name="Hanson S.J."/>
            <person name="Klenk H.-P."/>
            <person name="LaButti K.M."/>
            <person name="Lapidus A."/>
            <person name="Lindquist E.A."/>
            <person name="Lipzen A.M."/>
            <person name="Meier-Kolthoff J.P."/>
            <person name="Ohm R.A."/>
            <person name="Otillar R.P."/>
            <person name="Pangilinan J.L."/>
            <person name="Peng Y."/>
            <person name="Rokas A."/>
            <person name="Rosa C.A."/>
            <person name="Scheuner C."/>
            <person name="Sibirny A.A."/>
            <person name="Slot J.C."/>
            <person name="Stielow J.B."/>
            <person name="Sun H."/>
            <person name="Kurtzman C.P."/>
            <person name="Blackwell M."/>
            <person name="Grigoriev I.V."/>
            <person name="Jeffries T.W."/>
        </authorList>
    </citation>
    <scope>NUCLEOTIDE SEQUENCE [LARGE SCALE GENOMIC DNA]</scope>
    <source>
        <strain evidence="2">NRRL Y-1626</strain>
    </source>
</reference>
<keyword evidence="2" id="KW-1185">Reference proteome</keyword>
<dbReference type="EMBL" id="LXPE01000003">
    <property type="protein sequence ID" value="OBA28477.1"/>
    <property type="molecule type" value="Genomic_DNA"/>
</dbReference>
<evidence type="ECO:0000313" key="1">
    <source>
        <dbReference type="EMBL" id="OBA28477.1"/>
    </source>
</evidence>
<protein>
    <submittedName>
        <fullName evidence="1">Uncharacterized protein</fullName>
    </submittedName>
</protein>
<gene>
    <name evidence="1" type="ORF">HANVADRAFT_619</name>
</gene>
<evidence type="ECO:0000313" key="2">
    <source>
        <dbReference type="Proteomes" id="UP000092321"/>
    </source>
</evidence>
<proteinExistence type="predicted"/>
<accession>A0A1B7TIA5</accession>